<dbReference type="InterPro" id="IPR001387">
    <property type="entry name" value="Cro/C1-type_HTH"/>
</dbReference>
<dbReference type="SUPFAM" id="SSF47413">
    <property type="entry name" value="lambda repressor-like DNA-binding domains"/>
    <property type="match status" value="1"/>
</dbReference>
<name>A0A5D0TSK3_9ACTN</name>
<dbReference type="GO" id="GO:0003677">
    <property type="term" value="F:DNA binding"/>
    <property type="evidence" value="ECO:0007669"/>
    <property type="project" value="InterPro"/>
</dbReference>
<evidence type="ECO:0000259" key="1">
    <source>
        <dbReference type="PROSITE" id="PS50943"/>
    </source>
</evidence>
<accession>A0A5D0TSK3</accession>
<feature type="domain" description="HTH cro/C1-type" evidence="1">
    <location>
        <begin position="20"/>
        <end position="65"/>
    </location>
</feature>
<keyword evidence="3" id="KW-1185">Reference proteome</keyword>
<dbReference type="PROSITE" id="PS50943">
    <property type="entry name" value="HTH_CROC1"/>
    <property type="match status" value="1"/>
</dbReference>
<dbReference type="InterPro" id="IPR010982">
    <property type="entry name" value="Lambda_DNA-bd_dom_sf"/>
</dbReference>
<dbReference type="Pfam" id="PF01381">
    <property type="entry name" value="HTH_3"/>
    <property type="match status" value="1"/>
</dbReference>
<dbReference type="AlphaFoldDB" id="A0A5D0TSK3"/>
<protein>
    <submittedName>
        <fullName evidence="2">Helix-turn-helix transcriptional regulator</fullName>
    </submittedName>
</protein>
<proteinExistence type="predicted"/>
<dbReference type="OrthoDB" id="3459848at2"/>
<reference evidence="2 3" key="1">
    <citation type="submission" date="2019-08" db="EMBL/GenBank/DDBJ databases">
        <title>Actinomadura sp. nov. CYP1-5 isolated from mountain soil.</title>
        <authorList>
            <person name="Songsumanus A."/>
            <person name="Kuncharoen N."/>
            <person name="Kudo T."/>
            <person name="Yuki M."/>
            <person name="Igarashi Y."/>
            <person name="Tanasupawat S."/>
        </authorList>
    </citation>
    <scope>NUCLEOTIDE SEQUENCE [LARGE SCALE GENOMIC DNA]</scope>
    <source>
        <strain evidence="2 3">GKU157</strain>
    </source>
</reference>
<comment type="caution">
    <text evidence="2">The sequence shown here is derived from an EMBL/GenBank/DDBJ whole genome shotgun (WGS) entry which is preliminary data.</text>
</comment>
<organism evidence="2 3">
    <name type="scientific">Actinomadura syzygii</name>
    <dbReference type="NCBI Taxonomy" id="1427538"/>
    <lineage>
        <taxon>Bacteria</taxon>
        <taxon>Bacillati</taxon>
        <taxon>Actinomycetota</taxon>
        <taxon>Actinomycetes</taxon>
        <taxon>Streptosporangiales</taxon>
        <taxon>Thermomonosporaceae</taxon>
        <taxon>Actinomadura</taxon>
    </lineage>
</organism>
<dbReference type="SMART" id="SM00530">
    <property type="entry name" value="HTH_XRE"/>
    <property type="match status" value="1"/>
</dbReference>
<sequence length="399" mass="42639">MARWSDYTTGERIKILRGPGLTQERLAEAAGLSVATIRKAERDLGVGLPSLLRISAALHTDVSVVLGQQEPRRAMRRDDRAMLRELSRAVHDTAAGVGTDVEPEPGAAGGLAAAWDRYRSGQFATAGALAAIAIWHNAAAQRAAPDGRQAAMFVVMTDAYRLASYVANQFGARDLAYAAIGHAAEQADLAGDDVRAAMVASGRSWIYLRDARLDQASATAERSYRMIEPRYGDRDLPLLATYGWHVTFAAVVAARDGNIALADDLLSQGHAVAARMGRDVSVNGTAFGPATVQAQAVGIQVSTGRPAKALETYAAIGDQSVLTPAARNRLMLDVALAQCDTKRFDDSLDTLLEVCTAHPDWARHQALPDVIARRAGRANTTTSRYRKLAAILGTSQAIR</sequence>
<dbReference type="CDD" id="cd00093">
    <property type="entry name" value="HTH_XRE"/>
    <property type="match status" value="1"/>
</dbReference>
<dbReference type="EMBL" id="VSFF01000016">
    <property type="protein sequence ID" value="TYC08713.1"/>
    <property type="molecule type" value="Genomic_DNA"/>
</dbReference>
<evidence type="ECO:0000313" key="3">
    <source>
        <dbReference type="Proteomes" id="UP000322634"/>
    </source>
</evidence>
<gene>
    <name evidence="2" type="ORF">FXF65_38210</name>
</gene>
<evidence type="ECO:0000313" key="2">
    <source>
        <dbReference type="EMBL" id="TYC08713.1"/>
    </source>
</evidence>
<dbReference type="Proteomes" id="UP000322634">
    <property type="component" value="Unassembled WGS sequence"/>
</dbReference>
<dbReference type="Gene3D" id="1.10.260.40">
    <property type="entry name" value="lambda repressor-like DNA-binding domains"/>
    <property type="match status" value="1"/>
</dbReference>
<dbReference type="RefSeq" id="WP_148355120.1">
    <property type="nucleotide sequence ID" value="NZ_JBHSBF010000026.1"/>
</dbReference>